<dbReference type="EMBL" id="LN890557">
    <property type="protein sequence ID" value="CUS24868.1"/>
    <property type="molecule type" value="Genomic_DNA"/>
</dbReference>
<feature type="transmembrane region" description="Helical" evidence="1">
    <location>
        <begin position="22"/>
        <end position="42"/>
    </location>
</feature>
<protein>
    <submittedName>
        <fullName evidence="2">LAQU0S21e00276g1_1</fullName>
    </submittedName>
</protein>
<evidence type="ECO:0000313" key="3">
    <source>
        <dbReference type="Proteomes" id="UP000236544"/>
    </source>
</evidence>
<evidence type="ECO:0000313" key="2">
    <source>
        <dbReference type="EMBL" id="CUS24868.1"/>
    </source>
</evidence>
<dbReference type="OrthoDB" id="4061674at2759"/>
<keyword evidence="1" id="KW-0812">Transmembrane</keyword>
<dbReference type="Proteomes" id="UP000236544">
    <property type="component" value="Unassembled WGS sequence"/>
</dbReference>
<reference evidence="3" key="1">
    <citation type="submission" date="2015-10" db="EMBL/GenBank/DDBJ databases">
        <authorList>
            <person name="Devillers H."/>
        </authorList>
    </citation>
    <scope>NUCLEOTIDE SEQUENCE [LARGE SCALE GENOMIC DNA]</scope>
</reference>
<dbReference type="AlphaFoldDB" id="A0A0P1KXW4"/>
<gene>
    <name evidence="2" type="ORF">LAQU0_S21e00276g</name>
</gene>
<keyword evidence="3" id="KW-1185">Reference proteome</keyword>
<sequence length="145" mass="16249">MKIDSKIYEEAHRLAIMPRMRMMFYGVVCGAIVPAMYLRSYYLPSIKSQDARDVSALADTVKMLEHRTSNMEHPAVRSDSGVRRSASAMSAENALVSSENLGALASVGDVPIASWHIKGRNRFSNDDRYRKLVEEANTIMFSSIM</sequence>
<dbReference type="SUPFAM" id="SSF101999">
    <property type="entry name" value="Trimeric adhesin"/>
    <property type="match status" value="1"/>
</dbReference>
<keyword evidence="1" id="KW-0472">Membrane</keyword>
<accession>A0A0P1KXW4</accession>
<proteinExistence type="predicted"/>
<evidence type="ECO:0000256" key="1">
    <source>
        <dbReference type="SAM" id="Phobius"/>
    </source>
</evidence>
<name>A0A0P1KXW4_9SACH</name>
<organism evidence="2 3">
    <name type="scientific">Lachancea quebecensis</name>
    <dbReference type="NCBI Taxonomy" id="1654605"/>
    <lineage>
        <taxon>Eukaryota</taxon>
        <taxon>Fungi</taxon>
        <taxon>Dikarya</taxon>
        <taxon>Ascomycota</taxon>
        <taxon>Saccharomycotina</taxon>
        <taxon>Saccharomycetes</taxon>
        <taxon>Saccharomycetales</taxon>
        <taxon>Saccharomycetaceae</taxon>
        <taxon>Lachancea</taxon>
    </lineage>
</organism>
<keyword evidence="1" id="KW-1133">Transmembrane helix</keyword>